<dbReference type="Proteomes" id="UP001596220">
    <property type="component" value="Unassembled WGS sequence"/>
</dbReference>
<gene>
    <name evidence="1" type="ORF">ACFP3R_24695</name>
</gene>
<evidence type="ECO:0000313" key="2">
    <source>
        <dbReference type="Proteomes" id="UP001596220"/>
    </source>
</evidence>
<sequence>MADETLIELMRKLMPHHPDLLDIRDLIAAGYTPAQIRSLKGLDGNRTLAEMLAEGPAGPSQW</sequence>
<reference evidence="2" key="1">
    <citation type="journal article" date="2019" name="Int. J. Syst. Evol. Microbiol.">
        <title>The Global Catalogue of Microorganisms (GCM) 10K type strain sequencing project: providing services to taxonomists for standard genome sequencing and annotation.</title>
        <authorList>
            <consortium name="The Broad Institute Genomics Platform"/>
            <consortium name="The Broad Institute Genome Sequencing Center for Infectious Disease"/>
            <person name="Wu L."/>
            <person name="Ma J."/>
        </authorList>
    </citation>
    <scope>NUCLEOTIDE SEQUENCE [LARGE SCALE GENOMIC DNA]</scope>
    <source>
        <strain evidence="2">CGMCC 4.7246</strain>
    </source>
</reference>
<protein>
    <submittedName>
        <fullName evidence="1">Uncharacterized protein</fullName>
    </submittedName>
</protein>
<proteinExistence type="predicted"/>
<comment type="caution">
    <text evidence="1">The sequence shown here is derived from an EMBL/GenBank/DDBJ whole genome shotgun (WGS) entry which is preliminary data.</text>
</comment>
<keyword evidence="2" id="KW-1185">Reference proteome</keyword>
<evidence type="ECO:0000313" key="1">
    <source>
        <dbReference type="EMBL" id="MFC6092484.1"/>
    </source>
</evidence>
<dbReference type="EMBL" id="JBHSQO010000029">
    <property type="protein sequence ID" value="MFC6092484.1"/>
    <property type="molecule type" value="Genomic_DNA"/>
</dbReference>
<name>A0ABW1PA77_9PSEU</name>
<accession>A0ABW1PA77</accession>
<organism evidence="1 2">
    <name type="scientific">Saccharothrix lopnurensis</name>
    <dbReference type="NCBI Taxonomy" id="1670621"/>
    <lineage>
        <taxon>Bacteria</taxon>
        <taxon>Bacillati</taxon>
        <taxon>Actinomycetota</taxon>
        <taxon>Actinomycetes</taxon>
        <taxon>Pseudonocardiales</taxon>
        <taxon>Pseudonocardiaceae</taxon>
        <taxon>Saccharothrix</taxon>
    </lineage>
</organism>